<dbReference type="Proteomes" id="UP001163603">
    <property type="component" value="Chromosome 14"/>
</dbReference>
<evidence type="ECO:0000313" key="2">
    <source>
        <dbReference type="Proteomes" id="UP001163603"/>
    </source>
</evidence>
<comment type="caution">
    <text evidence="1">The sequence shown here is derived from an EMBL/GenBank/DDBJ whole genome shotgun (WGS) entry which is preliminary data.</text>
</comment>
<proteinExistence type="predicted"/>
<gene>
    <name evidence="1" type="ORF">Pint_34786</name>
</gene>
<name>A0ACC0X5G0_9ROSI</name>
<organism evidence="1 2">
    <name type="scientific">Pistacia integerrima</name>
    <dbReference type="NCBI Taxonomy" id="434235"/>
    <lineage>
        <taxon>Eukaryota</taxon>
        <taxon>Viridiplantae</taxon>
        <taxon>Streptophyta</taxon>
        <taxon>Embryophyta</taxon>
        <taxon>Tracheophyta</taxon>
        <taxon>Spermatophyta</taxon>
        <taxon>Magnoliopsida</taxon>
        <taxon>eudicotyledons</taxon>
        <taxon>Gunneridae</taxon>
        <taxon>Pentapetalae</taxon>
        <taxon>rosids</taxon>
        <taxon>malvids</taxon>
        <taxon>Sapindales</taxon>
        <taxon>Anacardiaceae</taxon>
        <taxon>Pistacia</taxon>
    </lineage>
</organism>
<dbReference type="EMBL" id="CM047749">
    <property type="protein sequence ID" value="KAJ0010219.1"/>
    <property type="molecule type" value="Genomic_DNA"/>
</dbReference>
<keyword evidence="2" id="KW-1185">Reference proteome</keyword>
<reference evidence="2" key="1">
    <citation type="journal article" date="2023" name="G3 (Bethesda)">
        <title>Genome assembly and association tests identify interacting loci associated with vigor, precocity, and sex in interspecific pistachio rootstocks.</title>
        <authorList>
            <person name="Palmer W."/>
            <person name="Jacygrad E."/>
            <person name="Sagayaradj S."/>
            <person name="Cavanaugh K."/>
            <person name="Han R."/>
            <person name="Bertier L."/>
            <person name="Beede B."/>
            <person name="Kafkas S."/>
            <person name="Golino D."/>
            <person name="Preece J."/>
            <person name="Michelmore R."/>
        </authorList>
    </citation>
    <scope>NUCLEOTIDE SEQUENCE [LARGE SCALE GENOMIC DNA]</scope>
</reference>
<protein>
    <submittedName>
        <fullName evidence="1">Uncharacterized protein</fullName>
    </submittedName>
</protein>
<accession>A0ACC0X5G0</accession>
<evidence type="ECO:0000313" key="1">
    <source>
        <dbReference type="EMBL" id="KAJ0010219.1"/>
    </source>
</evidence>
<sequence length="335" mass="37904">MATTLNFLLRPLCISTTSSILSKFPLRRASHLSSVSIPSLLFSQSVSFSRTPTRAFTPTASLSQLQEEQGEDQDIDYEIEESEAEHIYEEAENVGSDERKSFDSGKGVELPTLTVKEKKELASYAHSLGKKLTCQIVGKGGATENVVASFIENLESNELLKIKVLGTCPGEFEDVVKQLEEATGSVVVGQIGRTVIIYRPSLTKLELEEKKRQARRVYVRRESKFKPTLPVRTKITPYSEFFDILLMFECHDFLDVDVGEAADSELKLPCLSFLRTLFTAALVLTYGDLLIFSYKDFACLRYCICENSSWTFWWQIYPERLLVMEGCIWLIPDQI</sequence>